<protein>
    <submittedName>
        <fullName evidence="10">AI-2E family transporter</fullName>
    </submittedName>
</protein>
<keyword evidence="4" id="KW-1003">Cell membrane</keyword>
<evidence type="ECO:0000256" key="1">
    <source>
        <dbReference type="ARBA" id="ARBA00004651"/>
    </source>
</evidence>
<comment type="similarity">
    <text evidence="2">Belongs to the autoinducer-2 exporter (AI-2E) (TC 2.A.86) family.</text>
</comment>
<evidence type="ECO:0000256" key="3">
    <source>
        <dbReference type="ARBA" id="ARBA00022448"/>
    </source>
</evidence>
<evidence type="ECO:0000256" key="2">
    <source>
        <dbReference type="ARBA" id="ARBA00009773"/>
    </source>
</evidence>
<comment type="caution">
    <text evidence="10">The sequence shown here is derived from an EMBL/GenBank/DDBJ whole genome shotgun (WGS) entry which is preliminary data.</text>
</comment>
<feature type="transmembrane region" description="Helical" evidence="9">
    <location>
        <begin position="76"/>
        <end position="101"/>
    </location>
</feature>
<comment type="subcellular location">
    <subcellularLocation>
        <location evidence="1">Cell membrane</location>
        <topology evidence="1">Multi-pass membrane protein</topology>
    </subcellularLocation>
</comment>
<gene>
    <name evidence="10" type="ORF">GKZ75_09955</name>
</gene>
<dbReference type="Proteomes" id="UP000471026">
    <property type="component" value="Unassembled WGS sequence"/>
</dbReference>
<feature type="transmembrane region" description="Helical" evidence="9">
    <location>
        <begin position="269"/>
        <end position="290"/>
    </location>
</feature>
<evidence type="ECO:0000313" key="10">
    <source>
        <dbReference type="EMBL" id="NDO78541.1"/>
    </source>
</evidence>
<sequence length="372" mass="40041">MAMHTPHRESPWRDPFGRAASRAAQVLLLAALFALLGLLFFRLQMVVIAVLVALILACAVFPLVRRLSDLGWPRVLATLTTFVGILVVLAAFIAAVVWAVADQWDSLMAAAQQGWQTLQDASARLPFAVDGAAVQEIWSRIQGVASGGAVEQSALTGLTTAGEVVTGTVLMVIVLFFFLQDAERIWGFLLSWFPPRHTEKLRRTGRDSVRILGGYVRGTAAVAVIEMLAIVVVLWLLGVPLAIPLAMLMFLGAFIPIVGPIVAGALAALVALVTTGPWAALVVVIAVFVIHHLETGLLRPFVMGRTVGRARGAAEHRARHAHGRRRGRRPGGTPSRRWRGPWSSCGCHGPVGLVIQLTGSRVEEIPETWSIG</sequence>
<reference evidence="10 11" key="1">
    <citation type="submission" date="2019-11" db="EMBL/GenBank/DDBJ databases">
        <title>Draft genome sequence of Kocuria indica DP-K7, a methyl red degrading Actinobacterium.</title>
        <authorList>
            <person name="Kumaran S."/>
            <person name="Tischler D."/>
            <person name="Ngo A.C.R."/>
            <person name="Schultes F."/>
        </authorList>
    </citation>
    <scope>NUCLEOTIDE SEQUENCE [LARGE SCALE GENOMIC DNA]</scope>
    <source>
        <strain evidence="10 11">DP-K7</strain>
    </source>
</reference>
<feature type="transmembrane region" description="Helical" evidence="9">
    <location>
        <begin position="214"/>
        <end position="237"/>
    </location>
</feature>
<keyword evidence="3" id="KW-0813">Transport</keyword>
<dbReference type="AlphaFoldDB" id="A0A6N9R1L6"/>
<evidence type="ECO:0000313" key="11">
    <source>
        <dbReference type="Proteomes" id="UP000471026"/>
    </source>
</evidence>
<dbReference type="GO" id="GO:0005886">
    <property type="term" value="C:plasma membrane"/>
    <property type="evidence" value="ECO:0007669"/>
    <property type="project" value="UniProtKB-SubCell"/>
</dbReference>
<dbReference type="Pfam" id="PF01594">
    <property type="entry name" value="AI-2E_transport"/>
    <property type="match status" value="1"/>
</dbReference>
<name>A0A6N9R1L6_9MICC</name>
<proteinExistence type="inferred from homology"/>
<keyword evidence="5 9" id="KW-0812">Transmembrane</keyword>
<feature type="transmembrane region" description="Helical" evidence="9">
    <location>
        <begin position="20"/>
        <end position="40"/>
    </location>
</feature>
<dbReference type="PANTHER" id="PTHR21716">
    <property type="entry name" value="TRANSMEMBRANE PROTEIN"/>
    <property type="match status" value="1"/>
</dbReference>
<evidence type="ECO:0000256" key="9">
    <source>
        <dbReference type="SAM" id="Phobius"/>
    </source>
</evidence>
<keyword evidence="6 9" id="KW-1133">Transmembrane helix</keyword>
<keyword evidence="7 9" id="KW-0472">Membrane</keyword>
<evidence type="ECO:0000256" key="8">
    <source>
        <dbReference type="SAM" id="MobiDB-lite"/>
    </source>
</evidence>
<dbReference type="GO" id="GO:0055085">
    <property type="term" value="P:transmembrane transport"/>
    <property type="evidence" value="ECO:0007669"/>
    <property type="project" value="TreeGrafter"/>
</dbReference>
<feature type="transmembrane region" description="Helical" evidence="9">
    <location>
        <begin position="46"/>
        <end position="64"/>
    </location>
</feature>
<evidence type="ECO:0000256" key="5">
    <source>
        <dbReference type="ARBA" id="ARBA00022692"/>
    </source>
</evidence>
<dbReference type="RefSeq" id="WP_162229869.1">
    <property type="nucleotide sequence ID" value="NZ_WMHZ01000013.1"/>
</dbReference>
<evidence type="ECO:0000256" key="4">
    <source>
        <dbReference type="ARBA" id="ARBA00022475"/>
    </source>
</evidence>
<evidence type="ECO:0000256" key="6">
    <source>
        <dbReference type="ARBA" id="ARBA00022989"/>
    </source>
</evidence>
<feature type="compositionally biased region" description="Basic residues" evidence="8">
    <location>
        <begin position="317"/>
        <end position="329"/>
    </location>
</feature>
<organism evidence="10 11">
    <name type="scientific">Kocuria marina subsp. indica</name>
    <dbReference type="NCBI Taxonomy" id="1049583"/>
    <lineage>
        <taxon>Bacteria</taxon>
        <taxon>Bacillati</taxon>
        <taxon>Actinomycetota</taxon>
        <taxon>Actinomycetes</taxon>
        <taxon>Micrococcales</taxon>
        <taxon>Micrococcaceae</taxon>
        <taxon>Kocuria</taxon>
    </lineage>
</organism>
<feature type="region of interest" description="Disordered" evidence="8">
    <location>
        <begin position="314"/>
        <end position="341"/>
    </location>
</feature>
<dbReference type="PANTHER" id="PTHR21716:SF53">
    <property type="entry name" value="PERMEASE PERM-RELATED"/>
    <property type="match status" value="1"/>
</dbReference>
<feature type="transmembrane region" description="Helical" evidence="9">
    <location>
        <begin position="243"/>
        <end position="262"/>
    </location>
</feature>
<dbReference type="EMBL" id="WMHZ01000013">
    <property type="protein sequence ID" value="NDO78541.1"/>
    <property type="molecule type" value="Genomic_DNA"/>
</dbReference>
<evidence type="ECO:0000256" key="7">
    <source>
        <dbReference type="ARBA" id="ARBA00023136"/>
    </source>
</evidence>
<accession>A0A6N9R1L6</accession>
<dbReference type="InterPro" id="IPR002549">
    <property type="entry name" value="AI-2E-like"/>
</dbReference>